<comment type="caution">
    <text evidence="1">The sequence shown here is derived from an EMBL/GenBank/DDBJ whole genome shotgun (WGS) entry which is preliminary data.</text>
</comment>
<proteinExistence type="predicted"/>
<protein>
    <submittedName>
        <fullName evidence="1">Uncharacterized protein</fullName>
    </submittedName>
</protein>
<accession>X1DND6</accession>
<organism evidence="1">
    <name type="scientific">marine sediment metagenome</name>
    <dbReference type="NCBI Taxonomy" id="412755"/>
    <lineage>
        <taxon>unclassified sequences</taxon>
        <taxon>metagenomes</taxon>
        <taxon>ecological metagenomes</taxon>
    </lineage>
</organism>
<dbReference type="EMBL" id="BART01031014">
    <property type="protein sequence ID" value="GAH09775.1"/>
    <property type="molecule type" value="Genomic_DNA"/>
</dbReference>
<reference evidence="1" key="1">
    <citation type="journal article" date="2014" name="Front. Microbiol.">
        <title>High frequency of phylogenetically diverse reductive dehalogenase-homologous genes in deep subseafloor sedimentary metagenomes.</title>
        <authorList>
            <person name="Kawai M."/>
            <person name="Futagami T."/>
            <person name="Toyoda A."/>
            <person name="Takaki Y."/>
            <person name="Nishi S."/>
            <person name="Hori S."/>
            <person name="Arai W."/>
            <person name="Tsubouchi T."/>
            <person name="Morono Y."/>
            <person name="Uchiyama I."/>
            <person name="Ito T."/>
            <person name="Fujiyama A."/>
            <person name="Inagaki F."/>
            <person name="Takami H."/>
        </authorList>
    </citation>
    <scope>NUCLEOTIDE SEQUENCE</scope>
    <source>
        <strain evidence="1">Expedition CK06-06</strain>
    </source>
</reference>
<gene>
    <name evidence="1" type="ORF">S01H4_53980</name>
</gene>
<name>X1DND6_9ZZZZ</name>
<evidence type="ECO:0000313" key="1">
    <source>
        <dbReference type="EMBL" id="GAH09775.1"/>
    </source>
</evidence>
<sequence>MKYSFGAVLFISLILASQFNLKEINEAIEYVEYSKNTHVIWRAHIMGQQQTLNESAFNEWWDSHRSVGDIEHHEECIRHDEHILSILYRMQSILNYTNPSFWSSKFS</sequence>
<dbReference type="AlphaFoldDB" id="X1DND6"/>